<evidence type="ECO:0000313" key="18">
    <source>
        <dbReference type="EMBL" id="MEM5537245.1"/>
    </source>
</evidence>
<evidence type="ECO:0000256" key="3">
    <source>
        <dbReference type="ARBA" id="ARBA00012438"/>
    </source>
</evidence>
<dbReference type="PROSITE" id="PS50885">
    <property type="entry name" value="HAMP"/>
    <property type="match status" value="1"/>
</dbReference>
<dbReference type="EC" id="2.7.13.3" evidence="3"/>
<dbReference type="SMART" id="SM00387">
    <property type="entry name" value="HATPase_c"/>
    <property type="match status" value="1"/>
</dbReference>
<dbReference type="InterPro" id="IPR036890">
    <property type="entry name" value="HATPase_C_sf"/>
</dbReference>
<dbReference type="Pfam" id="PF08448">
    <property type="entry name" value="PAS_4"/>
    <property type="match status" value="1"/>
</dbReference>
<gene>
    <name evidence="18" type="ORF">WNY58_12690</name>
</gene>
<keyword evidence="4" id="KW-1003">Cell membrane</keyword>
<dbReference type="InterPro" id="IPR000014">
    <property type="entry name" value="PAS"/>
</dbReference>
<dbReference type="PROSITE" id="PS50109">
    <property type="entry name" value="HIS_KIN"/>
    <property type="match status" value="1"/>
</dbReference>
<dbReference type="EMBL" id="JBBMRA010000012">
    <property type="protein sequence ID" value="MEM5537245.1"/>
    <property type="molecule type" value="Genomic_DNA"/>
</dbReference>
<dbReference type="SMART" id="SM00388">
    <property type="entry name" value="HisKA"/>
    <property type="match status" value="1"/>
</dbReference>
<dbReference type="InterPro" id="IPR011006">
    <property type="entry name" value="CheY-like_superfamily"/>
</dbReference>
<feature type="domain" description="Histidine kinase" evidence="13">
    <location>
        <begin position="588"/>
        <end position="819"/>
    </location>
</feature>
<keyword evidence="9 12" id="KW-1133">Transmembrane helix</keyword>
<dbReference type="InterPro" id="IPR004010">
    <property type="entry name" value="Double_Cache_2"/>
</dbReference>
<evidence type="ECO:0000256" key="4">
    <source>
        <dbReference type="ARBA" id="ARBA00022475"/>
    </source>
</evidence>
<dbReference type="CDD" id="cd00130">
    <property type="entry name" value="PAS"/>
    <property type="match status" value="1"/>
</dbReference>
<feature type="domain" description="Response regulatory" evidence="14">
    <location>
        <begin position="845"/>
        <end position="957"/>
    </location>
</feature>
<keyword evidence="19" id="KW-1185">Reference proteome</keyword>
<dbReference type="SMART" id="SM00091">
    <property type="entry name" value="PAS"/>
    <property type="match status" value="1"/>
</dbReference>
<keyword evidence="8" id="KW-0418">Kinase</keyword>
<comment type="catalytic activity">
    <reaction evidence="1">
        <text>ATP + protein L-histidine = ADP + protein N-phospho-L-histidine.</text>
        <dbReference type="EC" id="2.7.13.3"/>
    </reaction>
</comment>
<dbReference type="InterPro" id="IPR004358">
    <property type="entry name" value="Sig_transdc_His_kin-like_C"/>
</dbReference>
<dbReference type="InterPro" id="IPR003594">
    <property type="entry name" value="HATPase_dom"/>
</dbReference>
<dbReference type="InterPro" id="IPR033480">
    <property type="entry name" value="sCache_2"/>
</dbReference>
<evidence type="ECO:0000259" key="16">
    <source>
        <dbReference type="PROSITE" id="PS50113"/>
    </source>
</evidence>
<dbReference type="PANTHER" id="PTHR43065">
    <property type="entry name" value="SENSOR HISTIDINE KINASE"/>
    <property type="match status" value="1"/>
</dbReference>
<evidence type="ECO:0000259" key="15">
    <source>
        <dbReference type="PROSITE" id="PS50112"/>
    </source>
</evidence>
<evidence type="ECO:0000256" key="12">
    <source>
        <dbReference type="SAM" id="Phobius"/>
    </source>
</evidence>
<dbReference type="SUPFAM" id="SSF55785">
    <property type="entry name" value="PYP-like sensor domain (PAS domain)"/>
    <property type="match status" value="1"/>
</dbReference>
<dbReference type="Gene3D" id="1.10.287.130">
    <property type="match status" value="1"/>
</dbReference>
<dbReference type="PANTHER" id="PTHR43065:SF42">
    <property type="entry name" value="TWO-COMPONENT SENSOR PPRA"/>
    <property type="match status" value="1"/>
</dbReference>
<dbReference type="InterPro" id="IPR003661">
    <property type="entry name" value="HisK_dim/P_dom"/>
</dbReference>
<dbReference type="InterPro" id="IPR035965">
    <property type="entry name" value="PAS-like_dom_sf"/>
</dbReference>
<dbReference type="Gene3D" id="6.10.340.10">
    <property type="match status" value="1"/>
</dbReference>
<dbReference type="CDD" id="cd00082">
    <property type="entry name" value="HisKA"/>
    <property type="match status" value="1"/>
</dbReference>
<evidence type="ECO:0000256" key="9">
    <source>
        <dbReference type="ARBA" id="ARBA00022989"/>
    </source>
</evidence>
<dbReference type="InterPro" id="IPR003660">
    <property type="entry name" value="HAMP_dom"/>
</dbReference>
<dbReference type="Gene3D" id="3.40.50.2300">
    <property type="match status" value="1"/>
</dbReference>
<dbReference type="InterPro" id="IPR001789">
    <property type="entry name" value="Sig_transdc_resp-reg_receiver"/>
</dbReference>
<reference evidence="18 19" key="1">
    <citation type="submission" date="2024-03" db="EMBL/GenBank/DDBJ databases">
        <title>Community enrichment and isolation of bacterial strains for fucoidan degradation.</title>
        <authorList>
            <person name="Sichert A."/>
        </authorList>
    </citation>
    <scope>NUCLEOTIDE SEQUENCE [LARGE SCALE GENOMIC DNA]</scope>
    <source>
        <strain evidence="18 19">AS76</strain>
    </source>
</reference>
<evidence type="ECO:0000256" key="1">
    <source>
        <dbReference type="ARBA" id="ARBA00000085"/>
    </source>
</evidence>
<dbReference type="Gene3D" id="3.30.450.20">
    <property type="entry name" value="PAS domain"/>
    <property type="match status" value="3"/>
</dbReference>
<evidence type="ECO:0000256" key="11">
    <source>
        <dbReference type="PROSITE-ProRule" id="PRU00169"/>
    </source>
</evidence>
<dbReference type="PRINTS" id="PR00344">
    <property type="entry name" value="BCTRLSENSOR"/>
</dbReference>
<dbReference type="SMART" id="SM00448">
    <property type="entry name" value="REC"/>
    <property type="match status" value="1"/>
</dbReference>
<evidence type="ECO:0000256" key="6">
    <source>
        <dbReference type="ARBA" id="ARBA00022679"/>
    </source>
</evidence>
<dbReference type="InterPro" id="IPR000700">
    <property type="entry name" value="PAS-assoc_C"/>
</dbReference>
<dbReference type="SUPFAM" id="SSF158472">
    <property type="entry name" value="HAMP domain-like"/>
    <property type="match status" value="1"/>
</dbReference>
<dbReference type="CDD" id="cd12912">
    <property type="entry name" value="PDC2_MCP_like"/>
    <property type="match status" value="1"/>
</dbReference>
<feature type="domain" description="PAC" evidence="16">
    <location>
        <begin position="522"/>
        <end position="575"/>
    </location>
</feature>
<feature type="domain" description="HAMP" evidence="17">
    <location>
        <begin position="362"/>
        <end position="414"/>
    </location>
</feature>
<dbReference type="InterPro" id="IPR036097">
    <property type="entry name" value="HisK_dim/P_sf"/>
</dbReference>
<comment type="caution">
    <text evidence="18">The sequence shown here is derived from an EMBL/GenBank/DDBJ whole genome shotgun (WGS) entry which is preliminary data.</text>
</comment>
<accession>A0ABU9TU53</accession>
<dbReference type="Pfam" id="PF08269">
    <property type="entry name" value="dCache_2"/>
    <property type="match status" value="1"/>
</dbReference>
<dbReference type="Pfam" id="PF00512">
    <property type="entry name" value="HisKA"/>
    <property type="match status" value="1"/>
</dbReference>
<proteinExistence type="predicted"/>
<comment type="subcellular location">
    <subcellularLocation>
        <location evidence="2">Cell membrane</location>
        <topology evidence="2">Multi-pass membrane protein</topology>
    </subcellularLocation>
</comment>
<dbReference type="SUPFAM" id="SSF47384">
    <property type="entry name" value="Homodimeric domain of signal transducing histidine kinase"/>
    <property type="match status" value="1"/>
</dbReference>
<keyword evidence="7 12" id="KW-0812">Transmembrane</keyword>
<dbReference type="InterPro" id="IPR013656">
    <property type="entry name" value="PAS_4"/>
</dbReference>
<dbReference type="Pfam" id="PF02518">
    <property type="entry name" value="HATPase_c"/>
    <property type="match status" value="1"/>
</dbReference>
<evidence type="ECO:0000259" key="17">
    <source>
        <dbReference type="PROSITE" id="PS50885"/>
    </source>
</evidence>
<dbReference type="SMART" id="SM00304">
    <property type="entry name" value="HAMP"/>
    <property type="match status" value="1"/>
</dbReference>
<feature type="transmembrane region" description="Helical" evidence="12">
    <location>
        <begin position="342"/>
        <end position="361"/>
    </location>
</feature>
<dbReference type="PROSITE" id="PS50113">
    <property type="entry name" value="PAC"/>
    <property type="match status" value="1"/>
</dbReference>
<feature type="domain" description="PAS" evidence="15">
    <location>
        <begin position="451"/>
        <end position="521"/>
    </location>
</feature>
<name>A0ABU9TU53_9GAMM</name>
<feature type="transmembrane region" description="Helical" evidence="12">
    <location>
        <begin position="7"/>
        <end position="29"/>
    </location>
</feature>
<dbReference type="Gene3D" id="3.30.565.10">
    <property type="entry name" value="Histidine kinase-like ATPase, C-terminal domain"/>
    <property type="match status" value="1"/>
</dbReference>
<evidence type="ECO:0000256" key="8">
    <source>
        <dbReference type="ARBA" id="ARBA00022777"/>
    </source>
</evidence>
<dbReference type="InterPro" id="IPR005467">
    <property type="entry name" value="His_kinase_dom"/>
</dbReference>
<keyword evidence="6" id="KW-0808">Transferase</keyword>
<dbReference type="RefSeq" id="WP_342854704.1">
    <property type="nucleotide sequence ID" value="NZ_JBBMRA010000012.1"/>
</dbReference>
<evidence type="ECO:0000256" key="2">
    <source>
        <dbReference type="ARBA" id="ARBA00004651"/>
    </source>
</evidence>
<protein>
    <recommendedName>
        <fullName evidence="3">histidine kinase</fullName>
        <ecNumber evidence="3">2.7.13.3</ecNumber>
    </recommendedName>
</protein>
<keyword evidence="10 12" id="KW-0472">Membrane</keyword>
<evidence type="ECO:0000313" key="19">
    <source>
        <dbReference type="Proteomes" id="UP001449225"/>
    </source>
</evidence>
<dbReference type="Pfam" id="PF00672">
    <property type="entry name" value="HAMP"/>
    <property type="match status" value="1"/>
</dbReference>
<evidence type="ECO:0000256" key="5">
    <source>
        <dbReference type="ARBA" id="ARBA00022553"/>
    </source>
</evidence>
<feature type="modified residue" description="4-aspartylphosphate" evidence="11">
    <location>
        <position position="895"/>
    </location>
</feature>
<dbReference type="SUPFAM" id="SSF52172">
    <property type="entry name" value="CheY-like"/>
    <property type="match status" value="1"/>
</dbReference>
<evidence type="ECO:0000259" key="13">
    <source>
        <dbReference type="PROSITE" id="PS50109"/>
    </source>
</evidence>
<dbReference type="SMART" id="SM01049">
    <property type="entry name" value="Cache_2"/>
    <property type="match status" value="2"/>
</dbReference>
<evidence type="ECO:0000256" key="10">
    <source>
        <dbReference type="ARBA" id="ARBA00023136"/>
    </source>
</evidence>
<dbReference type="PROSITE" id="PS50112">
    <property type="entry name" value="PAS"/>
    <property type="match status" value="1"/>
</dbReference>
<organism evidence="18 19">
    <name type="scientific">Neptuniibacter pectenicola</name>
    <dbReference type="NCBI Taxonomy" id="1806669"/>
    <lineage>
        <taxon>Bacteria</taxon>
        <taxon>Pseudomonadati</taxon>
        <taxon>Pseudomonadota</taxon>
        <taxon>Gammaproteobacteria</taxon>
        <taxon>Oceanospirillales</taxon>
        <taxon>Oceanospirillaceae</taxon>
        <taxon>Neptuniibacter</taxon>
    </lineage>
</organism>
<keyword evidence="5 11" id="KW-0597">Phosphoprotein</keyword>
<sequence>MQRHASITIRLFLMLLILIGSIFGSIYWLTVPLIKENVFGLELHSNRQVLNIVYDLANRMYASTETYIDKTLSAHEQRLKSVLDLAEKHIEVSLRDGREAGLNDERIWQKIFDDLRAFDFGNGDYIWIADYNAHLLSHPDGEFNQRDMSSFLGPDGKRTIPTILEKIRKDKQGFYKYKWQRLDSDKVIDKYSYVKDFTEWGFIMGAGVYLDDIHSEVELQKQRAILDINKALKNIKIASNGYLYVFDSKGNMLFHPNRNIHGTNFSTQLNPVTKNPIYLDLMEVADTGKELYYKWDRPDDQGNYIYEKHSLVRHLSGFDWYISSSVYLDDLKASSVQLSQRILAMGFFAFLAAIVIAFLFAEWLTSPIKKLSSTAYKISRGNYAAKTGINRHDELGLLAESFDYMVDRLRDNINTLNSRVKARTKELSESNYQLRDAVHSMEVAQTELRAVETRQRLILNALPAQVAYLDKEQRFIFANREYLMLFNQRVDEIEGKTLQEVVGYEMYQAIKPHIMEALEGKTGVYEYLFQQDGREMLTRRTVLPFYNEEQEEVVGFLNLSIDITHERETEKRLAEASKMKTVGQMSGGLAHDFNNLLTIILGNLIELQKHKSVPPELQDNLNPAIRATRRGADMTKRLLAFSRRQPLSPARIRLGALIHDLVDLLAAPLPDNIKLLTEIKQDTPDVYVDAAQMEDALVNLVLNAADAMSQGGELYLTVAGTQSGAADIACGGFDETITAGDYVLISVIDQGEGFTSRALKKAYEPFFTTKGTGAGSGLGLSMVYGFVKQSKGYLRIRNRGEIQEGESGAQIDLLLPAALGDEIECGVEQVGVTASPFSMAQSNALVLLVEDNQDVRQLVRNQLIGMGFAVIEANSGDEAVSLLAGLEEVSGVVSDVVMPGRKSGYDVAAMVKKQHSAAFAVLMTGYTENPPETDFEFNLLQKPFDADALAQAISPELVDKRSEDVK</sequence>
<evidence type="ECO:0000256" key="7">
    <source>
        <dbReference type="ARBA" id="ARBA00022692"/>
    </source>
</evidence>
<dbReference type="NCBIfam" id="TIGR00229">
    <property type="entry name" value="sensory_box"/>
    <property type="match status" value="1"/>
</dbReference>
<dbReference type="Pfam" id="PF00072">
    <property type="entry name" value="Response_reg"/>
    <property type="match status" value="1"/>
</dbReference>
<dbReference type="Proteomes" id="UP001449225">
    <property type="component" value="Unassembled WGS sequence"/>
</dbReference>
<evidence type="ECO:0000259" key="14">
    <source>
        <dbReference type="PROSITE" id="PS50110"/>
    </source>
</evidence>
<dbReference type="CDD" id="cd06225">
    <property type="entry name" value="HAMP"/>
    <property type="match status" value="1"/>
</dbReference>
<dbReference type="PROSITE" id="PS50110">
    <property type="entry name" value="RESPONSE_REGULATORY"/>
    <property type="match status" value="1"/>
</dbReference>
<dbReference type="SUPFAM" id="SSF55874">
    <property type="entry name" value="ATPase domain of HSP90 chaperone/DNA topoisomerase II/histidine kinase"/>
    <property type="match status" value="1"/>
</dbReference>